<keyword evidence="1" id="KW-0812">Transmembrane</keyword>
<keyword evidence="1" id="KW-1133">Transmembrane helix</keyword>
<keyword evidence="3" id="KW-1185">Reference proteome</keyword>
<name>A0AAD6LBN0_9ROSI</name>
<feature type="transmembrane region" description="Helical" evidence="1">
    <location>
        <begin position="83"/>
        <end position="109"/>
    </location>
</feature>
<evidence type="ECO:0000313" key="3">
    <source>
        <dbReference type="Proteomes" id="UP001164929"/>
    </source>
</evidence>
<dbReference type="AlphaFoldDB" id="A0AAD6LBN0"/>
<keyword evidence="1" id="KW-0472">Membrane</keyword>
<sequence length="181" mass="20621">MLSGRLKEEITEVQRNRFSKVDKLMRSLDILPMCFTRGSCMSSLGTKTYTWLLILPVLGNHEHIAIPNSYKVTCQAIANMRCILFVFWLYCISVTMLIGYMIELWALFISIPRNKPIYRSCCGSPSMFLTTPSVSLIGNNMQTSGCPSDHTQLILDAYDTHSEKNKRSLVDVFFQKTSCLE</sequence>
<protein>
    <submittedName>
        <fullName evidence="2">Uncharacterized protein</fullName>
    </submittedName>
</protein>
<organism evidence="2 3">
    <name type="scientific">Populus alba x Populus x berolinensis</name>
    <dbReference type="NCBI Taxonomy" id="444605"/>
    <lineage>
        <taxon>Eukaryota</taxon>
        <taxon>Viridiplantae</taxon>
        <taxon>Streptophyta</taxon>
        <taxon>Embryophyta</taxon>
        <taxon>Tracheophyta</taxon>
        <taxon>Spermatophyta</taxon>
        <taxon>Magnoliopsida</taxon>
        <taxon>eudicotyledons</taxon>
        <taxon>Gunneridae</taxon>
        <taxon>Pentapetalae</taxon>
        <taxon>rosids</taxon>
        <taxon>fabids</taxon>
        <taxon>Malpighiales</taxon>
        <taxon>Salicaceae</taxon>
        <taxon>Saliceae</taxon>
        <taxon>Populus</taxon>
    </lineage>
</organism>
<accession>A0AAD6LBN0</accession>
<dbReference type="Proteomes" id="UP001164929">
    <property type="component" value="Chromosome 18"/>
</dbReference>
<gene>
    <name evidence="2" type="ORF">NC653_039285</name>
</gene>
<evidence type="ECO:0000313" key="2">
    <source>
        <dbReference type="EMBL" id="KAJ6957299.1"/>
    </source>
</evidence>
<comment type="caution">
    <text evidence="2">The sequence shown here is derived from an EMBL/GenBank/DDBJ whole genome shotgun (WGS) entry which is preliminary data.</text>
</comment>
<reference evidence="2 3" key="1">
    <citation type="journal article" date="2023" name="Mol. Ecol. Resour.">
        <title>Chromosome-level genome assembly of a triploid poplar Populus alba 'Berolinensis'.</title>
        <authorList>
            <person name="Chen S."/>
            <person name="Yu Y."/>
            <person name="Wang X."/>
            <person name="Wang S."/>
            <person name="Zhang T."/>
            <person name="Zhou Y."/>
            <person name="He R."/>
            <person name="Meng N."/>
            <person name="Wang Y."/>
            <person name="Liu W."/>
            <person name="Liu Z."/>
            <person name="Liu J."/>
            <person name="Guo Q."/>
            <person name="Huang H."/>
            <person name="Sederoff R.R."/>
            <person name="Wang G."/>
            <person name="Qu G."/>
            <person name="Chen S."/>
        </authorList>
    </citation>
    <scope>NUCLEOTIDE SEQUENCE [LARGE SCALE GENOMIC DNA]</scope>
    <source>
        <strain evidence="2">SC-2020</strain>
    </source>
</reference>
<evidence type="ECO:0000256" key="1">
    <source>
        <dbReference type="SAM" id="Phobius"/>
    </source>
</evidence>
<dbReference type="EMBL" id="JAQIZT010000018">
    <property type="protein sequence ID" value="KAJ6957299.1"/>
    <property type="molecule type" value="Genomic_DNA"/>
</dbReference>
<proteinExistence type="predicted"/>